<comment type="caution">
    <text evidence="1">The sequence shown here is derived from an EMBL/GenBank/DDBJ whole genome shotgun (WGS) entry which is preliminary data.</text>
</comment>
<dbReference type="eggNOG" id="ENOG502SYTB">
    <property type="taxonomic scope" value="Eukaryota"/>
</dbReference>
<gene>
    <name evidence="1" type="ORF">PIIN_06284</name>
</gene>
<sequence>MSKQIHLDNKRSPVVDEYHFSRLNDALEPYARAVQSCWSSCRCVRLYCTVPTCPSSNADLHDLKDLQSRCFGFIHALVKLLRTSGVYASYHLTFAPTSQVVVRALDAQHTCGQDHHCEDEKVALERASACDPHTATVLVLHDTPVLVAS</sequence>
<protein>
    <submittedName>
        <fullName evidence="1">Uncharacterized protein</fullName>
    </submittedName>
</protein>
<dbReference type="AlphaFoldDB" id="G4TM06"/>
<organism evidence="1 2">
    <name type="scientific">Serendipita indica (strain DSM 11827)</name>
    <name type="common">Root endophyte fungus</name>
    <name type="synonym">Piriformospora indica</name>
    <dbReference type="NCBI Taxonomy" id="1109443"/>
    <lineage>
        <taxon>Eukaryota</taxon>
        <taxon>Fungi</taxon>
        <taxon>Dikarya</taxon>
        <taxon>Basidiomycota</taxon>
        <taxon>Agaricomycotina</taxon>
        <taxon>Agaricomycetes</taxon>
        <taxon>Sebacinales</taxon>
        <taxon>Serendipitaceae</taxon>
        <taxon>Serendipita</taxon>
    </lineage>
</organism>
<evidence type="ECO:0000313" key="2">
    <source>
        <dbReference type="Proteomes" id="UP000007148"/>
    </source>
</evidence>
<dbReference type="OrthoDB" id="3143640at2759"/>
<evidence type="ECO:0000313" key="1">
    <source>
        <dbReference type="EMBL" id="CCA72350.1"/>
    </source>
</evidence>
<name>G4TM06_SERID</name>
<proteinExistence type="predicted"/>
<keyword evidence="2" id="KW-1185">Reference proteome</keyword>
<dbReference type="InParanoid" id="G4TM06"/>
<accession>G4TM06</accession>
<dbReference type="HOGENOM" id="CLU_146857_0_0_1"/>
<dbReference type="Proteomes" id="UP000007148">
    <property type="component" value="Unassembled WGS sequence"/>
</dbReference>
<reference evidence="1 2" key="1">
    <citation type="journal article" date="2011" name="PLoS Pathog.">
        <title>Endophytic Life Strategies Decoded by Genome and Transcriptome Analyses of the Mutualistic Root Symbiont Piriformospora indica.</title>
        <authorList>
            <person name="Zuccaro A."/>
            <person name="Lahrmann U."/>
            <person name="Guldener U."/>
            <person name="Langen G."/>
            <person name="Pfiffi S."/>
            <person name="Biedenkopf D."/>
            <person name="Wong P."/>
            <person name="Samans B."/>
            <person name="Grimm C."/>
            <person name="Basiewicz M."/>
            <person name="Murat C."/>
            <person name="Martin F."/>
            <person name="Kogel K.H."/>
        </authorList>
    </citation>
    <scope>NUCLEOTIDE SEQUENCE [LARGE SCALE GENOMIC DNA]</scope>
    <source>
        <strain evidence="1 2">DSM 11827</strain>
    </source>
</reference>
<dbReference type="EMBL" id="CAFZ01000159">
    <property type="protein sequence ID" value="CCA72350.1"/>
    <property type="molecule type" value="Genomic_DNA"/>
</dbReference>